<feature type="transmembrane region" description="Helical" evidence="1">
    <location>
        <begin position="155"/>
        <end position="176"/>
    </location>
</feature>
<organism evidence="2 3">
    <name type="scientific">Canis lupus familiaris</name>
    <name type="common">Dog</name>
    <name type="synonym">Canis familiaris</name>
    <dbReference type="NCBI Taxonomy" id="9615"/>
    <lineage>
        <taxon>Eukaryota</taxon>
        <taxon>Metazoa</taxon>
        <taxon>Chordata</taxon>
        <taxon>Craniata</taxon>
        <taxon>Vertebrata</taxon>
        <taxon>Euteleostomi</taxon>
        <taxon>Mammalia</taxon>
        <taxon>Eutheria</taxon>
        <taxon>Laurasiatheria</taxon>
        <taxon>Carnivora</taxon>
        <taxon>Caniformia</taxon>
        <taxon>Canidae</taxon>
        <taxon>Canis</taxon>
    </lineage>
</organism>
<reference evidence="2" key="1">
    <citation type="submission" date="2020-03" db="EMBL/GenBank/DDBJ databases">
        <title>Long-read based genome assembly of a Labrador retriever dog.</title>
        <authorList>
            <person name="Eory L."/>
            <person name="Zhang W."/>
            <person name="Schoenebeck J."/>
        </authorList>
    </citation>
    <scope>NUCLEOTIDE SEQUENCE [LARGE SCALE GENOMIC DNA]</scope>
    <source>
        <strain evidence="2">Labrador retriever</strain>
    </source>
</reference>
<protein>
    <submittedName>
        <fullName evidence="2">Uncharacterized protein</fullName>
    </submittedName>
</protein>
<dbReference type="GeneTree" id="ENSGT01050000247102"/>
<reference evidence="2" key="2">
    <citation type="submission" date="2025-08" db="UniProtKB">
        <authorList>
            <consortium name="Ensembl"/>
        </authorList>
    </citation>
    <scope>IDENTIFICATION</scope>
    <source>
        <strain evidence="2">Boxer</strain>
    </source>
</reference>
<evidence type="ECO:0000256" key="1">
    <source>
        <dbReference type="SAM" id="Phobius"/>
    </source>
</evidence>
<keyword evidence="3" id="KW-1185">Reference proteome</keyword>
<keyword evidence="1" id="KW-1133">Transmembrane helix</keyword>
<dbReference type="Proteomes" id="UP000805418">
    <property type="component" value="Chromosome 3"/>
</dbReference>
<reference evidence="2" key="3">
    <citation type="submission" date="2025-09" db="UniProtKB">
        <authorList>
            <consortium name="Ensembl"/>
        </authorList>
    </citation>
    <scope>IDENTIFICATION</scope>
    <source>
        <strain evidence="2">Boxer</strain>
    </source>
</reference>
<keyword evidence="1" id="KW-0812">Transmembrane</keyword>
<dbReference type="AlphaFoldDB" id="A0A8I3RSF3"/>
<sequence>VIFHCIHKTTSSLSIHLSLDTEAPSTVWLSWPLLLETSGCRCPSVSLHLYLWGKSPTVQLLGRRAGIFFNCLRNLHTVFHSGCTSSHSHQQCKRVPFSPHPLQHLLFPALLIFPILTGVRWYLIVVLICISLMASDAEHFLMCMLAMSMSSSVRFLFMSFAHFMIGLFVSLVLSLISSL</sequence>
<dbReference type="Ensembl" id="ENSCAFT00845008989.1">
    <property type="protein sequence ID" value="ENSCAFP00845007086.1"/>
    <property type="gene ID" value="ENSCAFG00845005018.1"/>
</dbReference>
<evidence type="ECO:0000313" key="3">
    <source>
        <dbReference type="Proteomes" id="UP000805418"/>
    </source>
</evidence>
<evidence type="ECO:0000313" key="2">
    <source>
        <dbReference type="Ensembl" id="ENSCAFP00845007086.1"/>
    </source>
</evidence>
<proteinExistence type="predicted"/>
<keyword evidence="1" id="KW-0472">Membrane</keyword>
<name>A0A8I3RSF3_CANLF</name>
<accession>A0A8I3RSF3</accession>
<feature type="transmembrane region" description="Helical" evidence="1">
    <location>
        <begin position="105"/>
        <end position="134"/>
    </location>
</feature>